<dbReference type="Proteomes" id="UP000027135">
    <property type="component" value="Unassembled WGS sequence"/>
</dbReference>
<sequence>MEDCKEDDDSSHSLDHLPSVGRVCSQIQGKREPWPTTLSLLRRSSRQLVISYVLLTTALEAVKKRGLVGDEQSGFPSRDSTTLPLTRHIEGVDRGFNEKPLSGVVFLDATIAFDTLSYAGMMYLTNG</sequence>
<evidence type="ECO:0000313" key="2">
    <source>
        <dbReference type="Proteomes" id="UP000027135"/>
    </source>
</evidence>
<reference evidence="1 2" key="1">
    <citation type="journal article" date="2014" name="Nat. Commun.">
        <title>Molecular traces of alternative social organization in a termite genome.</title>
        <authorList>
            <person name="Terrapon N."/>
            <person name="Li C."/>
            <person name="Robertson H.M."/>
            <person name="Ji L."/>
            <person name="Meng X."/>
            <person name="Booth W."/>
            <person name="Chen Z."/>
            <person name="Childers C.P."/>
            <person name="Glastad K.M."/>
            <person name="Gokhale K."/>
            <person name="Gowin J."/>
            <person name="Gronenberg W."/>
            <person name="Hermansen R.A."/>
            <person name="Hu H."/>
            <person name="Hunt B.G."/>
            <person name="Huylmans A.K."/>
            <person name="Khalil S.M."/>
            <person name="Mitchell R.D."/>
            <person name="Munoz-Torres M.C."/>
            <person name="Mustard J.A."/>
            <person name="Pan H."/>
            <person name="Reese J.T."/>
            <person name="Scharf M.E."/>
            <person name="Sun F."/>
            <person name="Vogel H."/>
            <person name="Xiao J."/>
            <person name="Yang W."/>
            <person name="Yang Z."/>
            <person name="Yang Z."/>
            <person name="Zhou J."/>
            <person name="Zhu J."/>
            <person name="Brent C.S."/>
            <person name="Elsik C.G."/>
            <person name="Goodisman M.A."/>
            <person name="Liberles D.A."/>
            <person name="Roe R.M."/>
            <person name="Vargo E.L."/>
            <person name="Vilcinskas A."/>
            <person name="Wang J."/>
            <person name="Bornberg-Bauer E."/>
            <person name="Korb J."/>
            <person name="Zhang G."/>
            <person name="Liebig J."/>
        </authorList>
    </citation>
    <scope>NUCLEOTIDE SEQUENCE [LARGE SCALE GENOMIC DNA]</scope>
    <source>
        <tissue evidence="1">Whole organism</tissue>
    </source>
</reference>
<dbReference type="AlphaFoldDB" id="A0A067R560"/>
<name>A0A067R560_ZOONE</name>
<evidence type="ECO:0000313" key="1">
    <source>
        <dbReference type="EMBL" id="KDR14414.1"/>
    </source>
</evidence>
<proteinExistence type="predicted"/>
<evidence type="ECO:0008006" key="3">
    <source>
        <dbReference type="Google" id="ProtNLM"/>
    </source>
</evidence>
<accession>A0A067R560</accession>
<organism evidence="1 2">
    <name type="scientific">Zootermopsis nevadensis</name>
    <name type="common">Dampwood termite</name>
    <dbReference type="NCBI Taxonomy" id="136037"/>
    <lineage>
        <taxon>Eukaryota</taxon>
        <taxon>Metazoa</taxon>
        <taxon>Ecdysozoa</taxon>
        <taxon>Arthropoda</taxon>
        <taxon>Hexapoda</taxon>
        <taxon>Insecta</taxon>
        <taxon>Pterygota</taxon>
        <taxon>Neoptera</taxon>
        <taxon>Polyneoptera</taxon>
        <taxon>Dictyoptera</taxon>
        <taxon>Blattodea</taxon>
        <taxon>Blattoidea</taxon>
        <taxon>Termitoidae</taxon>
        <taxon>Termopsidae</taxon>
        <taxon>Zootermopsis</taxon>
    </lineage>
</organism>
<dbReference type="EMBL" id="KK852881">
    <property type="protein sequence ID" value="KDR14414.1"/>
    <property type="molecule type" value="Genomic_DNA"/>
</dbReference>
<keyword evidence="2" id="KW-1185">Reference proteome</keyword>
<dbReference type="InParanoid" id="A0A067R560"/>
<protein>
    <recommendedName>
        <fullName evidence="3">Reverse transcriptase domain-containing protein</fullName>
    </recommendedName>
</protein>
<gene>
    <name evidence="1" type="ORF">L798_11810</name>
</gene>